<dbReference type="GO" id="GO:0004609">
    <property type="term" value="F:phosphatidylserine decarboxylase activity"/>
    <property type="evidence" value="ECO:0007669"/>
    <property type="project" value="InterPro"/>
</dbReference>
<dbReference type="STRING" id="1220188.A0A4S3J3X8"/>
<name>A0A4S3J3X8_9EURO</name>
<dbReference type="AlphaFoldDB" id="A0A4S3J3X8"/>
<gene>
    <name evidence="4" type="ORF">ATNIH1004_002822</name>
    <name evidence="5" type="ORF">EYZ11_011029</name>
</gene>
<organism evidence="5 6">
    <name type="scientific">Aspergillus tanneri</name>
    <dbReference type="NCBI Taxonomy" id="1220188"/>
    <lineage>
        <taxon>Eukaryota</taxon>
        <taxon>Fungi</taxon>
        <taxon>Dikarya</taxon>
        <taxon>Ascomycota</taxon>
        <taxon>Pezizomycotina</taxon>
        <taxon>Eurotiomycetes</taxon>
        <taxon>Eurotiomycetidae</taxon>
        <taxon>Eurotiales</taxon>
        <taxon>Aspergillaceae</taxon>
        <taxon>Aspergillus</taxon>
        <taxon>Aspergillus subgen. Circumdati</taxon>
    </lineage>
</organism>
<dbReference type="RefSeq" id="XP_033429502.1">
    <property type="nucleotide sequence ID" value="XM_033567507.1"/>
</dbReference>
<dbReference type="GO" id="GO:0005739">
    <property type="term" value="C:mitochondrion"/>
    <property type="evidence" value="ECO:0007669"/>
    <property type="project" value="TreeGrafter"/>
</dbReference>
<dbReference type="Pfam" id="PF12588">
    <property type="entry name" value="PSDC"/>
    <property type="match status" value="1"/>
</dbReference>
<dbReference type="Proteomes" id="UP000324241">
    <property type="component" value="Unassembled WGS sequence"/>
</dbReference>
<dbReference type="InterPro" id="IPR003817">
    <property type="entry name" value="PS_Dcarbxylase"/>
</dbReference>
<dbReference type="InterPro" id="IPR022237">
    <property type="entry name" value="PsiD-like"/>
</dbReference>
<dbReference type="PANTHER" id="PTHR10067:SF9">
    <property type="entry name" value="PHOSPHATIDYLSERINE DECARBOXYLASE FAMILY PROTEIN (AFU_ORTHOLOGUE AFUA_7G01730)"/>
    <property type="match status" value="1"/>
</dbReference>
<dbReference type="EMBL" id="SOSA01000642">
    <property type="protein sequence ID" value="THC89530.1"/>
    <property type="molecule type" value="Genomic_DNA"/>
</dbReference>
<evidence type="ECO:0000313" key="4">
    <source>
        <dbReference type="EMBL" id="KAA8650141.1"/>
    </source>
</evidence>
<reference evidence="5 6" key="1">
    <citation type="submission" date="2019-03" db="EMBL/GenBank/DDBJ databases">
        <title>The genome sequence of a newly discovered highly antifungal drug resistant Aspergillus species, Aspergillus tanneri NIH 1004.</title>
        <authorList>
            <person name="Mounaud S."/>
            <person name="Singh I."/>
            <person name="Joardar V."/>
            <person name="Pakala S."/>
            <person name="Pakala S."/>
            <person name="Venepally P."/>
            <person name="Hoover J."/>
            <person name="Nierman W."/>
            <person name="Chung J."/>
            <person name="Losada L."/>
        </authorList>
    </citation>
    <scope>NUCLEOTIDE SEQUENCE [LARGE SCALE GENOMIC DNA]</scope>
    <source>
        <strain evidence="5 6">NIH1004</strain>
    </source>
</reference>
<dbReference type="Proteomes" id="UP000308092">
    <property type="component" value="Unassembled WGS sequence"/>
</dbReference>
<evidence type="ECO:0000256" key="1">
    <source>
        <dbReference type="ARBA" id="ARBA00022793"/>
    </source>
</evidence>
<reference evidence="4 7" key="2">
    <citation type="submission" date="2019-08" db="EMBL/GenBank/DDBJ databases">
        <title>The genome sequence of a newly discovered highly antifungal drug resistant Aspergillus species, Aspergillus tanneri NIH 1004.</title>
        <authorList>
            <person name="Mounaud S."/>
            <person name="Singh I."/>
            <person name="Joardar V."/>
            <person name="Pakala S."/>
            <person name="Pakala S."/>
            <person name="Venepally P."/>
            <person name="Chung J.K."/>
            <person name="Losada L."/>
            <person name="Nierman W.C."/>
        </authorList>
    </citation>
    <scope>NUCLEOTIDE SEQUENCE [LARGE SCALE GENOMIC DNA]</scope>
    <source>
        <strain evidence="4 7">NIH1004</strain>
    </source>
</reference>
<dbReference type="OrthoDB" id="5973539at2759"/>
<keyword evidence="1" id="KW-0210">Decarboxylase</keyword>
<evidence type="ECO:0000259" key="3">
    <source>
        <dbReference type="Pfam" id="PF12588"/>
    </source>
</evidence>
<feature type="domain" description="L-tryptophan decarboxylase PsiD-like" evidence="3">
    <location>
        <begin position="18"/>
        <end position="148"/>
    </location>
</feature>
<dbReference type="EMBL" id="QUQM01000001">
    <property type="protein sequence ID" value="KAA8650141.1"/>
    <property type="molecule type" value="Genomic_DNA"/>
</dbReference>
<accession>A0A4S3J3X8</accession>
<evidence type="ECO:0000256" key="2">
    <source>
        <dbReference type="ARBA" id="ARBA00023239"/>
    </source>
</evidence>
<evidence type="ECO:0000313" key="7">
    <source>
        <dbReference type="Proteomes" id="UP000324241"/>
    </source>
</evidence>
<dbReference type="PANTHER" id="PTHR10067">
    <property type="entry name" value="PHOSPHATIDYLSERINE DECARBOXYLASE"/>
    <property type="match status" value="1"/>
</dbReference>
<comment type="caution">
    <text evidence="5">The sequence shown here is derived from an EMBL/GenBank/DDBJ whole genome shotgun (WGS) entry which is preliminary data.</text>
</comment>
<protein>
    <recommendedName>
        <fullName evidence="3">L-tryptophan decarboxylase PsiD-like domain-containing protein</fullName>
    </recommendedName>
</protein>
<evidence type="ECO:0000313" key="5">
    <source>
        <dbReference type="EMBL" id="THC89530.1"/>
    </source>
</evidence>
<dbReference type="VEuPathDB" id="FungiDB:EYZ11_011029"/>
<dbReference type="GO" id="GO:0006646">
    <property type="term" value="P:phosphatidylethanolamine biosynthetic process"/>
    <property type="evidence" value="ECO:0007669"/>
    <property type="project" value="TreeGrafter"/>
</dbReference>
<keyword evidence="6" id="KW-1185">Reference proteome</keyword>
<evidence type="ECO:0000313" key="6">
    <source>
        <dbReference type="Proteomes" id="UP000308092"/>
    </source>
</evidence>
<keyword evidence="2" id="KW-0456">Lyase</keyword>
<proteinExistence type="predicted"/>
<sequence length="297" mass="32802">MDFAKNILPGLGGPTLTPAVKDLKSLIEGSPEFLKLSTEMFTQVRPDILGLANNFISFISSLNNLAQNAPVFSSTSSKHGYAGCPFTELLRPYISTPAGYKLFVNPKVNDTLIKILGEWNIFLSSSKSTDVLTEKPNGWFSPEALSAMPNFEATYVCDRNLPYWEFSSWDNFFTRKLWDGARPIADPHNPNIITSACDATTYRVAKYVKKEDSFWIKEQSYSLHQMMNGNPIADQFVGGTVYQGYLGVTSYHRWHSPVTGLVAKILTVPGTICAVQSDSTASTDMLRASQGYAAHVA</sequence>
<dbReference type="GeneID" id="54325524"/>
<dbReference type="Pfam" id="PF02666">
    <property type="entry name" value="PS_Dcarbxylase"/>
    <property type="match status" value="1"/>
</dbReference>